<dbReference type="EC" id="2.7.13.3" evidence="3"/>
<reference evidence="14" key="1">
    <citation type="journal article" name="DNA Res.">
        <title>The physiological potential of anammox bacteria as revealed by their core genome structure.</title>
        <authorList>
            <person name="Okubo T."/>
            <person name="Toyoda A."/>
            <person name="Fukuhara K."/>
            <person name="Uchiyama I."/>
            <person name="Harigaya Y."/>
            <person name="Kuroiwa M."/>
            <person name="Suzuki T."/>
            <person name="Murakami Y."/>
            <person name="Suwa Y."/>
            <person name="Takami H."/>
        </authorList>
    </citation>
    <scope>NUCLEOTIDE SEQUENCE</scope>
    <source>
        <strain evidence="14">317325-3</strain>
    </source>
</reference>
<evidence type="ECO:0000256" key="2">
    <source>
        <dbReference type="ARBA" id="ARBA00004370"/>
    </source>
</evidence>
<dbReference type="InterPro" id="IPR036097">
    <property type="entry name" value="HisK_dim/P_sf"/>
</dbReference>
<dbReference type="EMBL" id="AP021857">
    <property type="protein sequence ID" value="BBO20118.1"/>
    <property type="molecule type" value="Genomic_DNA"/>
</dbReference>
<dbReference type="GO" id="GO:0005886">
    <property type="term" value="C:plasma membrane"/>
    <property type="evidence" value="ECO:0007669"/>
    <property type="project" value="TreeGrafter"/>
</dbReference>
<sequence length="421" mass="46509">MRRRHSLRLRVAAAFAWFGGLVSLLLASGLYFAAHDVGQRLIDETLRAELEDYMARRQRNPQSLPPASVTLHGYVAVAGATDPDIPAAVRNLEPGRHEIDLDDVRYRVAVADAQELRFYLLFNETRQQAREQRFLAYLAGGALTMILLSAAVGLWLAGRVIAPVSDLARQLGTANPDAPPPRLAEPDTPRDEVGELARIFQGYLQRLHAFIDRERAFSADVSHELRTPLAVIQGAAEVLQQDAALNEAQHGRVSRIERAARDMTDLIRALLLMAREEEPESDAECDAAGVVRDCIERHRHLLARRSTELNVEILAEPQLPVEPTLFSIVVANLVRNAFAYTESGRIDVRLGADRFEVSDTGMGIRAEEIGRVFQRYYKGAASQGSGIGLSLVKRICDRCGWSIAIESREGQGTSATLIFAS</sequence>
<dbReference type="InterPro" id="IPR003661">
    <property type="entry name" value="HisK_dim/P_dom"/>
</dbReference>
<evidence type="ECO:0000256" key="1">
    <source>
        <dbReference type="ARBA" id="ARBA00000085"/>
    </source>
</evidence>
<comment type="catalytic activity">
    <reaction evidence="1">
        <text>ATP + protein L-histidine = ADP + protein N-phospho-L-histidine.</text>
        <dbReference type="EC" id="2.7.13.3"/>
    </reaction>
</comment>
<evidence type="ECO:0000256" key="3">
    <source>
        <dbReference type="ARBA" id="ARBA00012438"/>
    </source>
</evidence>
<dbReference type="CDD" id="cd00082">
    <property type="entry name" value="HisKA"/>
    <property type="match status" value="1"/>
</dbReference>
<feature type="domain" description="HAMP" evidence="13">
    <location>
        <begin position="158"/>
        <end position="212"/>
    </location>
</feature>
<dbReference type="PANTHER" id="PTHR45436:SF16">
    <property type="entry name" value="HISTIDINE KINASE"/>
    <property type="match status" value="1"/>
</dbReference>
<dbReference type="InterPro" id="IPR050428">
    <property type="entry name" value="TCS_sensor_his_kinase"/>
</dbReference>
<dbReference type="InterPro" id="IPR005467">
    <property type="entry name" value="His_kinase_dom"/>
</dbReference>
<evidence type="ECO:0000313" key="15">
    <source>
        <dbReference type="Proteomes" id="UP000662914"/>
    </source>
</evidence>
<dbReference type="Pfam" id="PF00512">
    <property type="entry name" value="HisKA"/>
    <property type="match status" value="1"/>
</dbReference>
<feature type="transmembrane region" description="Helical" evidence="11">
    <location>
        <begin position="134"/>
        <end position="157"/>
    </location>
</feature>
<evidence type="ECO:0000256" key="4">
    <source>
        <dbReference type="ARBA" id="ARBA00022553"/>
    </source>
</evidence>
<evidence type="ECO:0000259" key="12">
    <source>
        <dbReference type="PROSITE" id="PS50109"/>
    </source>
</evidence>
<accession>A0A809R017</accession>
<evidence type="ECO:0000259" key="13">
    <source>
        <dbReference type="PROSITE" id="PS50885"/>
    </source>
</evidence>
<dbReference type="Gene3D" id="1.10.287.130">
    <property type="match status" value="1"/>
</dbReference>
<dbReference type="SMART" id="SM00387">
    <property type="entry name" value="HATPase_c"/>
    <property type="match status" value="1"/>
</dbReference>
<keyword evidence="9" id="KW-0902">Two-component regulatory system</keyword>
<dbReference type="SUPFAM" id="SSF55874">
    <property type="entry name" value="ATPase domain of HSP90 chaperone/DNA topoisomerase II/histidine kinase"/>
    <property type="match status" value="1"/>
</dbReference>
<proteinExistence type="predicted"/>
<keyword evidence="5" id="KW-0808">Transferase</keyword>
<keyword evidence="7 14" id="KW-0418">Kinase</keyword>
<dbReference type="PROSITE" id="PS50885">
    <property type="entry name" value="HAMP"/>
    <property type="match status" value="1"/>
</dbReference>
<gene>
    <name evidence="14" type="ORF">DSYM_08170</name>
</gene>
<feature type="domain" description="Histidine kinase" evidence="12">
    <location>
        <begin position="220"/>
        <end position="421"/>
    </location>
</feature>
<dbReference type="PRINTS" id="PR00344">
    <property type="entry name" value="BCTRLSENSOR"/>
</dbReference>
<evidence type="ECO:0000256" key="10">
    <source>
        <dbReference type="ARBA" id="ARBA00023136"/>
    </source>
</evidence>
<dbReference type="SUPFAM" id="SSF47384">
    <property type="entry name" value="Homodimeric domain of signal transducing histidine kinase"/>
    <property type="match status" value="1"/>
</dbReference>
<keyword evidence="10 11" id="KW-0472">Membrane</keyword>
<comment type="subcellular location">
    <subcellularLocation>
        <location evidence="2">Membrane</location>
    </subcellularLocation>
</comment>
<dbReference type="Pfam" id="PF02518">
    <property type="entry name" value="HATPase_c"/>
    <property type="match status" value="1"/>
</dbReference>
<dbReference type="SMART" id="SM00388">
    <property type="entry name" value="HisKA"/>
    <property type="match status" value="1"/>
</dbReference>
<evidence type="ECO:0000256" key="7">
    <source>
        <dbReference type="ARBA" id="ARBA00022777"/>
    </source>
</evidence>
<keyword evidence="6 11" id="KW-0812">Transmembrane</keyword>
<evidence type="ECO:0000256" key="11">
    <source>
        <dbReference type="SAM" id="Phobius"/>
    </source>
</evidence>
<evidence type="ECO:0000256" key="8">
    <source>
        <dbReference type="ARBA" id="ARBA00022989"/>
    </source>
</evidence>
<dbReference type="PANTHER" id="PTHR45436">
    <property type="entry name" value="SENSOR HISTIDINE KINASE YKOH"/>
    <property type="match status" value="1"/>
</dbReference>
<dbReference type="Gene3D" id="3.30.565.10">
    <property type="entry name" value="Histidine kinase-like ATPase, C-terminal domain"/>
    <property type="match status" value="1"/>
</dbReference>
<organism evidence="14 15">
    <name type="scientific">Candidatus Desulfobacillus denitrificans</name>
    <dbReference type="NCBI Taxonomy" id="2608985"/>
    <lineage>
        <taxon>Bacteria</taxon>
        <taxon>Pseudomonadati</taxon>
        <taxon>Pseudomonadota</taxon>
        <taxon>Betaproteobacteria</taxon>
        <taxon>Candidatus Desulfobacillus</taxon>
    </lineage>
</organism>
<evidence type="ECO:0000256" key="9">
    <source>
        <dbReference type="ARBA" id="ARBA00023012"/>
    </source>
</evidence>
<dbReference type="InterPro" id="IPR036890">
    <property type="entry name" value="HATPase_C_sf"/>
</dbReference>
<dbReference type="Gene3D" id="6.10.340.10">
    <property type="match status" value="1"/>
</dbReference>
<dbReference type="InterPro" id="IPR003660">
    <property type="entry name" value="HAMP_dom"/>
</dbReference>
<name>A0A809R017_9PROT</name>
<keyword evidence="4" id="KW-0597">Phosphoprotein</keyword>
<dbReference type="Proteomes" id="UP000662914">
    <property type="component" value="Chromosome"/>
</dbReference>
<dbReference type="PROSITE" id="PS50109">
    <property type="entry name" value="HIS_KIN"/>
    <property type="match status" value="1"/>
</dbReference>
<protein>
    <recommendedName>
        <fullName evidence="3">histidine kinase</fullName>
        <ecNumber evidence="3">2.7.13.3</ecNumber>
    </recommendedName>
</protein>
<dbReference type="AlphaFoldDB" id="A0A809R017"/>
<keyword evidence="8 11" id="KW-1133">Transmembrane helix</keyword>
<evidence type="ECO:0000256" key="6">
    <source>
        <dbReference type="ARBA" id="ARBA00022692"/>
    </source>
</evidence>
<evidence type="ECO:0000256" key="5">
    <source>
        <dbReference type="ARBA" id="ARBA00022679"/>
    </source>
</evidence>
<dbReference type="InterPro" id="IPR003594">
    <property type="entry name" value="HATPase_dom"/>
</dbReference>
<dbReference type="InterPro" id="IPR004358">
    <property type="entry name" value="Sig_transdc_His_kin-like_C"/>
</dbReference>
<evidence type="ECO:0000313" key="14">
    <source>
        <dbReference type="EMBL" id="BBO20118.1"/>
    </source>
</evidence>
<dbReference type="GO" id="GO:0000155">
    <property type="term" value="F:phosphorelay sensor kinase activity"/>
    <property type="evidence" value="ECO:0007669"/>
    <property type="project" value="InterPro"/>
</dbReference>
<dbReference type="KEGG" id="ddz:DSYM_08170"/>